<comment type="caution">
    <text evidence="1">The sequence shown here is derived from an EMBL/GenBank/DDBJ whole genome shotgun (WGS) entry which is preliminary data.</text>
</comment>
<dbReference type="EMBL" id="AFCS01000423">
    <property type="protein sequence ID" value="EHC80347.1"/>
    <property type="molecule type" value="Genomic_DNA"/>
</dbReference>
<evidence type="ECO:0000313" key="2">
    <source>
        <dbReference type="Proteomes" id="UP000003221"/>
    </source>
</evidence>
<sequence length="37" mass="4305">MARRNPCQQVAIELSSKRLCQKRTLIMVCTGHQYDIL</sequence>
<reference evidence="1 2" key="1">
    <citation type="journal article" date="2011" name="BMC Genomics">
        <title>Genome sequencing reveals diversification of virulence factor content and possible host adaptation in distinct subpopulations of Salmonella enterica.</title>
        <authorList>
            <person name="den Bakker H.C."/>
            <person name="Moreno Switt A.I."/>
            <person name="Govoni G."/>
            <person name="Cummings C.A."/>
            <person name="Ranieri M.L."/>
            <person name="Degoricija L."/>
            <person name="Hoelzer K."/>
            <person name="Rodriguez-Rivera L.D."/>
            <person name="Brown S."/>
            <person name="Bolchacova E."/>
            <person name="Furtado M.R."/>
            <person name="Wiedmann M."/>
        </authorList>
    </citation>
    <scope>NUCLEOTIDE SEQUENCE [LARGE SCALE GENOMIC DNA]</scope>
    <source>
        <strain evidence="1 2">S5-403</strain>
    </source>
</reference>
<accession>G5Q1I7</accession>
<evidence type="ECO:0000313" key="1">
    <source>
        <dbReference type="EMBL" id="EHC80347.1"/>
    </source>
</evidence>
<protein>
    <submittedName>
        <fullName evidence="1">Uncharacterized protein</fullName>
    </submittedName>
</protein>
<proteinExistence type="predicted"/>
<gene>
    <name evidence="1" type="ORF">LTSEMON_1713</name>
</gene>
<dbReference type="Proteomes" id="UP000003221">
    <property type="component" value="Unassembled WGS sequence"/>
</dbReference>
<dbReference type="AlphaFoldDB" id="G5Q1I7"/>
<organism evidence="1 2">
    <name type="scientific">Salmonella enterica subsp. enterica serovar Montevideo str. S5-403</name>
    <dbReference type="NCBI Taxonomy" id="913242"/>
    <lineage>
        <taxon>Bacteria</taxon>
        <taxon>Pseudomonadati</taxon>
        <taxon>Pseudomonadota</taxon>
        <taxon>Gammaproteobacteria</taxon>
        <taxon>Enterobacterales</taxon>
        <taxon>Enterobacteriaceae</taxon>
        <taxon>Salmonella</taxon>
    </lineage>
</organism>
<name>G5Q1I7_SALMO</name>